<dbReference type="GO" id="GO:0051539">
    <property type="term" value="F:4 iron, 4 sulfur cluster binding"/>
    <property type="evidence" value="ECO:0007669"/>
    <property type="project" value="UniProtKB-KW"/>
</dbReference>
<dbReference type="OrthoDB" id="9789936at2"/>
<dbReference type="InterPro" id="IPR017896">
    <property type="entry name" value="4Fe4S_Fe-S-bd"/>
</dbReference>
<proteinExistence type="predicted"/>
<organism evidence="14 15">
    <name type="scientific">Legionella beliardensis</name>
    <dbReference type="NCBI Taxonomy" id="91822"/>
    <lineage>
        <taxon>Bacteria</taxon>
        <taxon>Pseudomonadati</taxon>
        <taxon>Pseudomonadota</taxon>
        <taxon>Gammaproteobacteria</taxon>
        <taxon>Legionellales</taxon>
        <taxon>Legionellaceae</taxon>
        <taxon>Legionella</taxon>
    </lineage>
</organism>
<dbReference type="PROSITE" id="PS00198">
    <property type="entry name" value="4FE4S_FER_1"/>
    <property type="match status" value="1"/>
</dbReference>
<dbReference type="NCBIfam" id="TIGR01944">
    <property type="entry name" value="rnfB"/>
    <property type="match status" value="1"/>
</dbReference>
<dbReference type="PROSITE" id="PS51379">
    <property type="entry name" value="4FE4S_FER_2"/>
    <property type="match status" value="2"/>
</dbReference>
<gene>
    <name evidence="14" type="primary">rnfB</name>
    <name evidence="14" type="ORF">NCTC13315_02777</name>
</gene>
<dbReference type="EMBL" id="UGNV01000001">
    <property type="protein sequence ID" value="STX30212.1"/>
    <property type="molecule type" value="Genomic_DNA"/>
</dbReference>
<reference evidence="14 15" key="1">
    <citation type="submission" date="2018-06" db="EMBL/GenBank/DDBJ databases">
        <authorList>
            <consortium name="Pathogen Informatics"/>
            <person name="Doyle S."/>
        </authorList>
    </citation>
    <scope>NUCLEOTIDE SEQUENCE [LARGE SCALE GENOMIC DNA]</scope>
    <source>
        <strain evidence="14 15">NCTC13315</strain>
    </source>
</reference>
<keyword evidence="10" id="KW-0411">Iron-sulfur</keyword>
<evidence type="ECO:0000256" key="9">
    <source>
        <dbReference type="ARBA" id="ARBA00023004"/>
    </source>
</evidence>
<evidence type="ECO:0000256" key="5">
    <source>
        <dbReference type="ARBA" id="ARBA00022723"/>
    </source>
</evidence>
<dbReference type="GO" id="GO:0046872">
    <property type="term" value="F:metal ion binding"/>
    <property type="evidence" value="ECO:0007669"/>
    <property type="project" value="UniProtKB-KW"/>
</dbReference>
<dbReference type="SUPFAM" id="SSF54862">
    <property type="entry name" value="4Fe-4S ferredoxins"/>
    <property type="match status" value="1"/>
</dbReference>
<keyword evidence="9" id="KW-0408">Iron</keyword>
<keyword evidence="15" id="KW-1185">Reference proteome</keyword>
<evidence type="ECO:0000256" key="6">
    <source>
        <dbReference type="ARBA" id="ARBA00022737"/>
    </source>
</evidence>
<name>A0A378I5T1_9GAMM</name>
<keyword evidence="4" id="KW-0997">Cell inner membrane</keyword>
<evidence type="ECO:0000256" key="11">
    <source>
        <dbReference type="ARBA" id="ARBA00023136"/>
    </source>
</evidence>
<dbReference type="GO" id="GO:0009055">
    <property type="term" value="F:electron transfer activity"/>
    <property type="evidence" value="ECO:0007669"/>
    <property type="project" value="InterPro"/>
</dbReference>
<keyword evidence="6" id="KW-0677">Repeat</keyword>
<keyword evidence="2" id="KW-1003">Cell membrane</keyword>
<evidence type="ECO:0000256" key="2">
    <source>
        <dbReference type="ARBA" id="ARBA00022475"/>
    </source>
</evidence>
<evidence type="ECO:0000313" key="15">
    <source>
        <dbReference type="Proteomes" id="UP000254968"/>
    </source>
</evidence>
<keyword evidence="8" id="KW-0249">Electron transport</keyword>
<evidence type="ECO:0000313" key="14">
    <source>
        <dbReference type="EMBL" id="STX30212.1"/>
    </source>
</evidence>
<evidence type="ECO:0000256" key="8">
    <source>
        <dbReference type="ARBA" id="ARBA00022982"/>
    </source>
</evidence>
<evidence type="ECO:0000256" key="3">
    <source>
        <dbReference type="ARBA" id="ARBA00022485"/>
    </source>
</evidence>
<dbReference type="AlphaFoldDB" id="A0A378I5T1"/>
<accession>A0A378I5T1</accession>
<feature type="domain" description="4Fe-4S ferredoxin-type" evidence="12">
    <location>
        <begin position="76"/>
        <end position="105"/>
    </location>
</feature>
<dbReference type="PANTHER" id="PTHR42859:SF3">
    <property type="entry name" value="ION-TRANSLOCATING OXIDOREDUCTASE COMPLEX SUBUNIT B"/>
    <property type="match status" value="1"/>
</dbReference>
<evidence type="ECO:0000256" key="4">
    <source>
        <dbReference type="ARBA" id="ARBA00022519"/>
    </source>
</evidence>
<dbReference type="InterPro" id="IPR017900">
    <property type="entry name" value="4Fe4S_Fe_S_CS"/>
</dbReference>
<dbReference type="Pfam" id="PF14697">
    <property type="entry name" value="Fer4_21"/>
    <property type="match status" value="1"/>
</dbReference>
<dbReference type="Gene3D" id="1.10.15.40">
    <property type="entry name" value="Electron transport complex subunit B, putative Fe-S cluster"/>
    <property type="match status" value="1"/>
</dbReference>
<dbReference type="RefSeq" id="WP_115303931.1">
    <property type="nucleotide sequence ID" value="NZ_CAAAHO010000003.1"/>
</dbReference>
<dbReference type="InterPro" id="IPR050294">
    <property type="entry name" value="RnfB_subfamily"/>
</dbReference>
<sequence length="205" mass="22577">MTVSIDKLDAVLPQTQCGECGFSGCMPYAEALIQGSAPINLCPPGGEQTVIALANLLQIDATPYLDAAKANKRAPSVAQIHEADCVGCTKCIQACPVDAIAGSAKLMHVILTTECTGCGLCVEPCPVDCIEMQVIDKPTYDRNLARERFQAKKVRELREQHEQQQHYREKKQLAQRTQLTQEIEAKQNYILQALNRVNDKKKNHG</sequence>
<protein>
    <submittedName>
        <fullName evidence="14">Iron-sulfur cluster binding protein</fullName>
    </submittedName>
</protein>
<evidence type="ECO:0000256" key="10">
    <source>
        <dbReference type="ARBA" id="ARBA00023014"/>
    </source>
</evidence>
<evidence type="ECO:0000259" key="12">
    <source>
        <dbReference type="PROSITE" id="PS51379"/>
    </source>
</evidence>
<dbReference type="PANTHER" id="PTHR42859">
    <property type="entry name" value="OXIDOREDUCTASE"/>
    <property type="match status" value="1"/>
</dbReference>
<dbReference type="PROSITE" id="PS51656">
    <property type="entry name" value="4FE4S"/>
    <property type="match status" value="1"/>
</dbReference>
<dbReference type="Gene3D" id="3.30.70.20">
    <property type="match status" value="1"/>
</dbReference>
<keyword evidence="7" id="KW-1278">Translocase</keyword>
<keyword evidence="3" id="KW-0004">4Fe-4S</keyword>
<dbReference type="InterPro" id="IPR007202">
    <property type="entry name" value="4Fe-4S_dom"/>
</dbReference>
<feature type="domain" description="4Fe-4S" evidence="13">
    <location>
        <begin position="1"/>
        <end position="59"/>
    </location>
</feature>
<dbReference type="Proteomes" id="UP000254968">
    <property type="component" value="Unassembled WGS sequence"/>
</dbReference>
<evidence type="ECO:0000256" key="1">
    <source>
        <dbReference type="ARBA" id="ARBA00022448"/>
    </source>
</evidence>
<evidence type="ECO:0000259" key="13">
    <source>
        <dbReference type="PROSITE" id="PS51656"/>
    </source>
</evidence>
<dbReference type="InterPro" id="IPR010207">
    <property type="entry name" value="Elect_transpt_cplx_RnfB/RsxB"/>
</dbReference>
<keyword evidence="1" id="KW-0813">Transport</keyword>
<feature type="domain" description="4Fe-4S ferredoxin-type" evidence="12">
    <location>
        <begin position="106"/>
        <end position="135"/>
    </location>
</feature>
<keyword evidence="11" id="KW-0472">Membrane</keyword>
<dbReference type="Pfam" id="PF04060">
    <property type="entry name" value="FeS"/>
    <property type="match status" value="1"/>
</dbReference>
<evidence type="ECO:0000256" key="7">
    <source>
        <dbReference type="ARBA" id="ARBA00022967"/>
    </source>
</evidence>
<keyword evidence="5" id="KW-0479">Metal-binding</keyword>